<dbReference type="Gene3D" id="3.40.50.2000">
    <property type="entry name" value="Glycogen Phosphorylase B"/>
    <property type="match status" value="2"/>
</dbReference>
<comment type="similarity">
    <text evidence="2 4">Belongs to the UDP-N-acetylglucosamine 2-epimerase family.</text>
</comment>
<evidence type="ECO:0000313" key="7">
    <source>
        <dbReference type="Proteomes" id="UP000321827"/>
    </source>
</evidence>
<gene>
    <name evidence="6" type="ORF">ODE01S_09510</name>
</gene>
<dbReference type="AlphaFoldDB" id="A0A511RKA7"/>
<evidence type="ECO:0000256" key="3">
    <source>
        <dbReference type="ARBA" id="ARBA00038858"/>
    </source>
</evidence>
<dbReference type="Proteomes" id="UP000321827">
    <property type="component" value="Unassembled WGS sequence"/>
</dbReference>
<sequence length="381" mass="40527">MRTVTLAFGTRPEAIKMAPVHHALAARDDLRVRVLLTGQHREQLEQALAVFGVTADRDLEAMTERQALPDLFARIVPAAARALAELESDYVLVHGDTLTTFAVAWAAFLEGVPVGHVEAGLRSGRLDEPFPEEANRRLTDILADLALAPTPGAAANLRAEGFDPARVVVTGQTGIDAVRFAAARGRLPAGLPPGPYVTVTLHRRENWPRLADLAAALARTAGRHPEFTFVYPVHKNPVVREAVRPALAGVPNFVLLEPLEFSEMAALLAVSELIVTDSGGLQEEGAALGVPVVVARNVTERPEGVEAGILRLAGNEPEGFERTLRELLADAVQRARMAAAPNPYGDGRAAGRVAAAVAWRLGLGPRPDDWAPSPEAGPDAG</sequence>
<evidence type="ECO:0000256" key="2">
    <source>
        <dbReference type="ARBA" id="ARBA00038209"/>
    </source>
</evidence>
<dbReference type="Pfam" id="PF02350">
    <property type="entry name" value="Epimerase_2"/>
    <property type="match status" value="1"/>
</dbReference>
<organism evidence="6 7">
    <name type="scientific">Oceanithermus desulfurans NBRC 100063</name>
    <dbReference type="NCBI Taxonomy" id="1227550"/>
    <lineage>
        <taxon>Bacteria</taxon>
        <taxon>Thermotogati</taxon>
        <taxon>Deinococcota</taxon>
        <taxon>Deinococci</taxon>
        <taxon>Thermales</taxon>
        <taxon>Thermaceae</taxon>
        <taxon>Oceanithermus</taxon>
    </lineage>
</organism>
<dbReference type="PANTHER" id="PTHR43174:SF2">
    <property type="entry name" value="UDP-N-ACETYLGLUCOSAMINE 2-EPIMERASE"/>
    <property type="match status" value="1"/>
</dbReference>
<dbReference type="OrthoDB" id="9803238at2"/>
<dbReference type="SUPFAM" id="SSF53756">
    <property type="entry name" value="UDP-Glycosyltransferase/glycogen phosphorylase"/>
    <property type="match status" value="1"/>
</dbReference>
<dbReference type="GO" id="GO:0008761">
    <property type="term" value="F:UDP-N-acetylglucosamine 2-epimerase activity"/>
    <property type="evidence" value="ECO:0007669"/>
    <property type="project" value="UniProtKB-EC"/>
</dbReference>
<dbReference type="CDD" id="cd03786">
    <property type="entry name" value="GTB_UDP-GlcNAc_2-Epimerase"/>
    <property type="match status" value="1"/>
</dbReference>
<dbReference type="RefSeq" id="WP_147146405.1">
    <property type="nucleotide sequence ID" value="NZ_BJXN01000005.1"/>
</dbReference>
<dbReference type="NCBIfam" id="TIGR00236">
    <property type="entry name" value="wecB"/>
    <property type="match status" value="1"/>
</dbReference>
<proteinExistence type="inferred from homology"/>
<evidence type="ECO:0000259" key="5">
    <source>
        <dbReference type="Pfam" id="PF02350"/>
    </source>
</evidence>
<evidence type="ECO:0000313" key="6">
    <source>
        <dbReference type="EMBL" id="GEM89517.1"/>
    </source>
</evidence>
<dbReference type="InterPro" id="IPR003331">
    <property type="entry name" value="UDP_GlcNAc_Epimerase_2_dom"/>
</dbReference>
<dbReference type="PANTHER" id="PTHR43174">
    <property type="entry name" value="UDP-N-ACETYLGLUCOSAMINE 2-EPIMERASE"/>
    <property type="match status" value="1"/>
</dbReference>
<protein>
    <recommendedName>
        <fullName evidence="3">UDP-N-acetylglucosamine 2-epimerase (non-hydrolyzing)</fullName>
        <ecNumber evidence="3">5.1.3.14</ecNumber>
    </recommendedName>
</protein>
<comment type="caution">
    <text evidence="6">The sequence shown here is derived from an EMBL/GenBank/DDBJ whole genome shotgun (WGS) entry which is preliminary data.</text>
</comment>
<dbReference type="EMBL" id="BJXN01000005">
    <property type="protein sequence ID" value="GEM89517.1"/>
    <property type="molecule type" value="Genomic_DNA"/>
</dbReference>
<dbReference type="InterPro" id="IPR029767">
    <property type="entry name" value="WecB-like"/>
</dbReference>
<evidence type="ECO:0000256" key="1">
    <source>
        <dbReference type="ARBA" id="ARBA00023235"/>
    </source>
</evidence>
<name>A0A511RKA7_9DEIN</name>
<reference evidence="6 7" key="1">
    <citation type="submission" date="2019-07" db="EMBL/GenBank/DDBJ databases">
        <title>Whole genome shotgun sequence of Oceanithermus desulfurans NBRC 100063.</title>
        <authorList>
            <person name="Hosoyama A."/>
            <person name="Uohara A."/>
            <person name="Ohji S."/>
            <person name="Ichikawa N."/>
        </authorList>
    </citation>
    <scope>NUCLEOTIDE SEQUENCE [LARGE SCALE GENOMIC DNA]</scope>
    <source>
        <strain evidence="6 7">NBRC 100063</strain>
    </source>
</reference>
<evidence type="ECO:0000256" key="4">
    <source>
        <dbReference type="RuleBase" id="RU003513"/>
    </source>
</evidence>
<feature type="domain" description="UDP-N-acetylglucosamine 2-epimerase" evidence="5">
    <location>
        <begin position="23"/>
        <end position="357"/>
    </location>
</feature>
<accession>A0A511RKA7</accession>
<keyword evidence="1 4" id="KW-0413">Isomerase</keyword>
<dbReference type="EC" id="5.1.3.14" evidence="3"/>